<dbReference type="GO" id="GO:0016020">
    <property type="term" value="C:membrane"/>
    <property type="evidence" value="ECO:0007669"/>
    <property type="project" value="TreeGrafter"/>
</dbReference>
<dbReference type="PANTHER" id="PTHR22726:SF1">
    <property type="entry name" value="METALLOENDOPEPTIDASE OMA1, MITOCHONDRIAL"/>
    <property type="match status" value="1"/>
</dbReference>
<keyword evidence="2" id="KW-0479">Metal-binding</keyword>
<evidence type="ECO:0000256" key="1">
    <source>
        <dbReference type="ARBA" id="ARBA00022670"/>
    </source>
</evidence>
<sequence length="369" mass="39176">MGSPARYFDGYSGKPRQVTIAVGTSTLAISALDDGRQIENWAFSDLRALPGGVKDGVFTLARKQGDARVECDDSVLLRDLRRQVRGLTRGPMRRRGTGRIALWAGGAVGALGVMIFALIPRLAVGLTDLIEPSIEMQMGDQVRGRLADISPFLMQDRSRACVAPEGRKALSLMVARLTEDMDLPYALQVEVWDADIVNAITLPGGRVIFFNDLIAQADSAEEVAGVLAHEIGHVAHRDGLRLSLRAAGSAGLLGLIVGDASGGAAAIVAAEQLLNASYTRDAEAAADEFAFALLDGADVDVAALGGFFERIGAEIGEPSGVAQHFATHPDLALRADQARSFGNSGTIHPILTDVQWQDLRQICDQTAPL</sequence>
<evidence type="ECO:0000256" key="4">
    <source>
        <dbReference type="ARBA" id="ARBA00022833"/>
    </source>
</evidence>
<proteinExistence type="inferred from homology"/>
<feature type="domain" description="DUF7092" evidence="9">
    <location>
        <begin position="4"/>
        <end position="82"/>
    </location>
</feature>
<feature type="domain" description="Peptidase M48" evidence="8">
    <location>
        <begin position="170"/>
        <end position="339"/>
    </location>
</feature>
<dbReference type="GO" id="GO:0046872">
    <property type="term" value="F:metal ion binding"/>
    <property type="evidence" value="ECO:0007669"/>
    <property type="project" value="UniProtKB-KW"/>
</dbReference>
<dbReference type="InterPro" id="IPR001915">
    <property type="entry name" value="Peptidase_M48"/>
</dbReference>
<dbReference type="CDD" id="cd07332">
    <property type="entry name" value="M48C_Oma1_like"/>
    <property type="match status" value="1"/>
</dbReference>
<keyword evidence="1 6" id="KW-0645">Protease</keyword>
<evidence type="ECO:0000259" key="8">
    <source>
        <dbReference type="Pfam" id="PF01435"/>
    </source>
</evidence>
<keyword evidence="11" id="KW-1185">Reference proteome</keyword>
<dbReference type="Gene3D" id="3.30.2010.10">
    <property type="entry name" value="Metalloproteases ('zincins'), catalytic domain"/>
    <property type="match status" value="1"/>
</dbReference>
<evidence type="ECO:0000313" key="11">
    <source>
        <dbReference type="Proteomes" id="UP000220034"/>
    </source>
</evidence>
<keyword evidence="5 6" id="KW-0482">Metalloprotease</keyword>
<reference evidence="11" key="1">
    <citation type="submission" date="2017-09" db="EMBL/GenBank/DDBJ databases">
        <authorList>
            <person name="Varghese N."/>
            <person name="Submissions S."/>
        </authorList>
    </citation>
    <scope>NUCLEOTIDE SEQUENCE [LARGE SCALE GENOMIC DNA]</scope>
    <source>
        <strain evidence="11">C7</strain>
    </source>
</reference>
<feature type="transmembrane region" description="Helical" evidence="7">
    <location>
        <begin position="100"/>
        <end position="119"/>
    </location>
</feature>
<name>A0A2C9CMJ1_9RHOB</name>
<dbReference type="Pfam" id="PF23368">
    <property type="entry name" value="DUF7092"/>
    <property type="match status" value="1"/>
</dbReference>
<evidence type="ECO:0000259" key="9">
    <source>
        <dbReference type="Pfam" id="PF23368"/>
    </source>
</evidence>
<comment type="similarity">
    <text evidence="6">Belongs to the peptidase M48 family.</text>
</comment>
<dbReference type="AlphaFoldDB" id="A0A2C9CMJ1"/>
<gene>
    <name evidence="10" type="ORF">SAMN06273572_101310</name>
</gene>
<comment type="cofactor">
    <cofactor evidence="6">
        <name>Zn(2+)</name>
        <dbReference type="ChEBI" id="CHEBI:29105"/>
    </cofactor>
    <text evidence="6">Binds 1 zinc ion per subunit.</text>
</comment>
<dbReference type="OrthoDB" id="9810445at2"/>
<evidence type="ECO:0000256" key="5">
    <source>
        <dbReference type="ARBA" id="ARBA00023049"/>
    </source>
</evidence>
<keyword evidence="7" id="KW-0812">Transmembrane</keyword>
<dbReference type="Proteomes" id="UP000220034">
    <property type="component" value="Unassembled WGS sequence"/>
</dbReference>
<organism evidence="10 11">
    <name type="scientific">Pontivivens marinum</name>
    <dbReference type="NCBI Taxonomy" id="1690039"/>
    <lineage>
        <taxon>Bacteria</taxon>
        <taxon>Pseudomonadati</taxon>
        <taxon>Pseudomonadota</taxon>
        <taxon>Alphaproteobacteria</taxon>
        <taxon>Rhodobacterales</taxon>
        <taxon>Paracoccaceae</taxon>
        <taxon>Pontivivens</taxon>
    </lineage>
</organism>
<dbReference type="InterPro" id="IPR051156">
    <property type="entry name" value="Mito/Outer_Membr_Metalloprot"/>
</dbReference>
<evidence type="ECO:0000256" key="2">
    <source>
        <dbReference type="ARBA" id="ARBA00022723"/>
    </source>
</evidence>
<accession>A0A2C9CMJ1</accession>
<evidence type="ECO:0000256" key="7">
    <source>
        <dbReference type="SAM" id="Phobius"/>
    </source>
</evidence>
<dbReference type="RefSeq" id="WP_097928042.1">
    <property type="nucleotide sequence ID" value="NZ_OCTN01000001.1"/>
</dbReference>
<keyword evidence="7" id="KW-1133">Transmembrane helix</keyword>
<dbReference type="PANTHER" id="PTHR22726">
    <property type="entry name" value="METALLOENDOPEPTIDASE OMA1"/>
    <property type="match status" value="1"/>
</dbReference>
<dbReference type="Pfam" id="PF01435">
    <property type="entry name" value="Peptidase_M48"/>
    <property type="match status" value="1"/>
</dbReference>
<keyword evidence="4 6" id="KW-0862">Zinc</keyword>
<protein>
    <submittedName>
        <fullName evidence="10">Peptidase family M48</fullName>
    </submittedName>
</protein>
<dbReference type="EMBL" id="OCTN01000001">
    <property type="protein sequence ID" value="SOH92463.1"/>
    <property type="molecule type" value="Genomic_DNA"/>
</dbReference>
<evidence type="ECO:0000313" key="10">
    <source>
        <dbReference type="EMBL" id="SOH92463.1"/>
    </source>
</evidence>
<keyword evidence="3 6" id="KW-0378">Hydrolase</keyword>
<dbReference type="InterPro" id="IPR055518">
    <property type="entry name" value="DUF7092"/>
</dbReference>
<keyword evidence="7" id="KW-0472">Membrane</keyword>
<dbReference type="GO" id="GO:0051603">
    <property type="term" value="P:proteolysis involved in protein catabolic process"/>
    <property type="evidence" value="ECO:0007669"/>
    <property type="project" value="TreeGrafter"/>
</dbReference>
<evidence type="ECO:0000256" key="6">
    <source>
        <dbReference type="RuleBase" id="RU003983"/>
    </source>
</evidence>
<dbReference type="GO" id="GO:0004222">
    <property type="term" value="F:metalloendopeptidase activity"/>
    <property type="evidence" value="ECO:0007669"/>
    <property type="project" value="InterPro"/>
</dbReference>
<evidence type="ECO:0000256" key="3">
    <source>
        <dbReference type="ARBA" id="ARBA00022801"/>
    </source>
</evidence>